<dbReference type="InterPro" id="IPR000792">
    <property type="entry name" value="Tscrpt_reg_LuxR_C"/>
</dbReference>
<dbReference type="Gene3D" id="1.25.40.10">
    <property type="entry name" value="Tetratricopeptide repeat domain"/>
    <property type="match status" value="1"/>
</dbReference>
<dbReference type="OrthoDB" id="1137593at2"/>
<dbReference type="GO" id="GO:0003677">
    <property type="term" value="F:DNA binding"/>
    <property type="evidence" value="ECO:0007669"/>
    <property type="project" value="UniProtKB-KW"/>
</dbReference>
<proteinExistence type="predicted"/>
<dbReference type="GO" id="GO:0006355">
    <property type="term" value="P:regulation of DNA-templated transcription"/>
    <property type="evidence" value="ECO:0007669"/>
    <property type="project" value="InterPro"/>
</dbReference>
<dbReference type="InterPro" id="IPR011990">
    <property type="entry name" value="TPR-like_helical_dom_sf"/>
</dbReference>
<dbReference type="PANTHER" id="PTHR44688:SF16">
    <property type="entry name" value="DNA-BINDING TRANSCRIPTIONAL ACTIVATOR DEVR_DOSR"/>
    <property type="match status" value="1"/>
</dbReference>
<evidence type="ECO:0000313" key="6">
    <source>
        <dbReference type="Proteomes" id="UP000292927"/>
    </source>
</evidence>
<reference evidence="5 6" key="1">
    <citation type="submission" date="2019-02" db="EMBL/GenBank/DDBJ databases">
        <title>Genomic Encyclopedia of Type Strains, Phase IV (KMG-IV): sequencing the most valuable type-strain genomes for metagenomic binning, comparative biology and taxonomic classification.</title>
        <authorList>
            <person name="Goeker M."/>
        </authorList>
    </citation>
    <scope>NUCLEOTIDE SEQUENCE [LARGE SCALE GENOMIC DNA]</scope>
    <source>
        <strain evidence="5 6">DSM 29486</strain>
    </source>
</reference>
<keyword evidence="6" id="KW-1185">Reference proteome</keyword>
<sequence length="837" mass="95407">MSYYPHLNDIYITERLKQRLTVIGSASITTVIAPMGFGKTTAITWWMKQQTKYHPDWIILRQMIDTPSATDFWTGLCRALRGYPTLAEQLAALGFPGDIQAMSIMAELIEDALPETDRRIYYVLDDLHIFTDKQLASLLLYLSRRLENRIQFLLLSRSQIFGEEERMRMGASLGEITADDLRLHGNEVAQYAKRCGLTAEERDIAALAAASEGWISMVYLNFKAYAQTGAWISGSADIFNLIDQILLSPLPERQQEFLILIGITDGFTAVEAAWLWQQSDTEELLESLSQSNAFITRNENGVYRYHHMLRQCVRQKFSQLPADRQSAAYARLGDWHMNRQEYVAAELSYHRAGAWGKLLDALSTDCGKSLGSEYGETLYQWSVECPVSLLMGHPDAVLVLMHKLFAFQHVPEMLRLKEILLKSLETNTSLTEQERQDYLGEYELVIGFLQYNDISAMSAHQRNACTMMSRFSRCIDPDSAWTFGAPSVLMMYHRAVGELDHETAKMREFIPYYYQVVDGHGNGAEHVMQGETDFMRNRLTDAQISYHLAVGAATRRRQHSIGVTAEFLGMRMALLEGDAEKLRTIMTGLRDSLRENKQYILLNTLDMCQTWIYSLLGRTEEVPAWIASGAPSSMVMYPAAPMLEAIYIQYLLAQGRYTEVVAKKGEAAALYERVHSLQCSIHLHIQLAAALDQLGRRGQAIEELKTALELALPDGSVMPFAENCDYIITQLQELQKRDIYPDQIEKILTLAAEYRKSKQRILRALWGEDEDYGLSGRELEIAKLAAQRLTNREIADRLHLAQGTIKNQLSRIFEKLEISPDSKNKRLELEKRFRTEK</sequence>
<comment type="caution">
    <text evidence="5">The sequence shown here is derived from an EMBL/GenBank/DDBJ whole genome shotgun (WGS) entry which is preliminary data.</text>
</comment>
<evidence type="ECO:0000256" key="1">
    <source>
        <dbReference type="ARBA" id="ARBA00023015"/>
    </source>
</evidence>
<keyword evidence="2" id="KW-0238">DNA-binding</keyword>
<accession>A0A4Q7P0E4</accession>
<dbReference type="Gene3D" id="1.10.10.10">
    <property type="entry name" value="Winged helix-like DNA-binding domain superfamily/Winged helix DNA-binding domain"/>
    <property type="match status" value="1"/>
</dbReference>
<gene>
    <name evidence="5" type="ORF">EV209_3038</name>
</gene>
<dbReference type="PANTHER" id="PTHR44688">
    <property type="entry name" value="DNA-BINDING TRANSCRIPTIONAL ACTIVATOR DEVR_DOSR"/>
    <property type="match status" value="1"/>
</dbReference>
<dbReference type="InterPro" id="IPR016032">
    <property type="entry name" value="Sig_transdc_resp-reg_C-effctor"/>
</dbReference>
<dbReference type="Proteomes" id="UP000292927">
    <property type="component" value="Unassembled WGS sequence"/>
</dbReference>
<dbReference type="AlphaFoldDB" id="A0A4Q7P0E4"/>
<organism evidence="5 6">
    <name type="scientific">Cuneatibacter caecimuris</name>
    <dbReference type="NCBI Taxonomy" id="1796618"/>
    <lineage>
        <taxon>Bacteria</taxon>
        <taxon>Bacillati</taxon>
        <taxon>Bacillota</taxon>
        <taxon>Clostridia</taxon>
        <taxon>Lachnospirales</taxon>
        <taxon>Lachnospiraceae</taxon>
        <taxon>Cuneatibacter</taxon>
    </lineage>
</organism>
<evidence type="ECO:0000259" key="4">
    <source>
        <dbReference type="PROSITE" id="PS50043"/>
    </source>
</evidence>
<dbReference type="CDD" id="cd06170">
    <property type="entry name" value="LuxR_C_like"/>
    <property type="match status" value="1"/>
</dbReference>
<dbReference type="InterPro" id="IPR036388">
    <property type="entry name" value="WH-like_DNA-bd_sf"/>
</dbReference>
<dbReference type="EMBL" id="SGXF01000008">
    <property type="protein sequence ID" value="RZS92738.1"/>
    <property type="molecule type" value="Genomic_DNA"/>
</dbReference>
<name>A0A4Q7P0E4_9FIRM</name>
<feature type="domain" description="HTH luxR-type" evidence="4">
    <location>
        <begin position="767"/>
        <end position="832"/>
    </location>
</feature>
<dbReference type="PRINTS" id="PR00038">
    <property type="entry name" value="HTHLUXR"/>
</dbReference>
<dbReference type="SUPFAM" id="SSF46894">
    <property type="entry name" value="C-terminal effector domain of the bipartite response regulators"/>
    <property type="match status" value="1"/>
</dbReference>
<dbReference type="PROSITE" id="PS50043">
    <property type="entry name" value="HTH_LUXR_2"/>
    <property type="match status" value="1"/>
</dbReference>
<dbReference type="SUPFAM" id="SSF52540">
    <property type="entry name" value="P-loop containing nucleoside triphosphate hydrolases"/>
    <property type="match status" value="1"/>
</dbReference>
<keyword evidence="1" id="KW-0805">Transcription regulation</keyword>
<dbReference type="InterPro" id="IPR027417">
    <property type="entry name" value="P-loop_NTPase"/>
</dbReference>
<protein>
    <submittedName>
        <fullName evidence="5">ATP/maltotriose-dependent transcriptional regulator MalT</fullName>
    </submittedName>
</protein>
<evidence type="ECO:0000256" key="3">
    <source>
        <dbReference type="ARBA" id="ARBA00023163"/>
    </source>
</evidence>
<dbReference type="SUPFAM" id="SSF48452">
    <property type="entry name" value="TPR-like"/>
    <property type="match status" value="1"/>
</dbReference>
<dbReference type="Pfam" id="PF00196">
    <property type="entry name" value="GerE"/>
    <property type="match status" value="1"/>
</dbReference>
<evidence type="ECO:0000256" key="2">
    <source>
        <dbReference type="ARBA" id="ARBA00023125"/>
    </source>
</evidence>
<dbReference type="Pfam" id="PF25873">
    <property type="entry name" value="WHD_MalT"/>
    <property type="match status" value="1"/>
</dbReference>
<dbReference type="InterPro" id="IPR059106">
    <property type="entry name" value="WHD_MalT"/>
</dbReference>
<dbReference type="SMART" id="SM00421">
    <property type="entry name" value="HTH_LUXR"/>
    <property type="match status" value="1"/>
</dbReference>
<evidence type="ECO:0000313" key="5">
    <source>
        <dbReference type="EMBL" id="RZS92738.1"/>
    </source>
</evidence>
<dbReference type="RefSeq" id="WP_130436267.1">
    <property type="nucleotide sequence ID" value="NZ_SGXF01000008.1"/>
</dbReference>
<keyword evidence="3" id="KW-0804">Transcription</keyword>